<proteinExistence type="inferred from homology"/>
<protein>
    <submittedName>
        <fullName evidence="5">HTH-type transcriptional activator CmpR</fullName>
    </submittedName>
</protein>
<evidence type="ECO:0000313" key="5">
    <source>
        <dbReference type="EMBL" id="TEB07195.1"/>
    </source>
</evidence>
<evidence type="ECO:0000256" key="2">
    <source>
        <dbReference type="ARBA" id="ARBA00023015"/>
    </source>
</evidence>
<evidence type="ECO:0000259" key="4">
    <source>
        <dbReference type="Pfam" id="PF03466"/>
    </source>
</evidence>
<dbReference type="AlphaFoldDB" id="A0A4Y7RDU5"/>
<name>A0A4Y7RDU5_9FIRM</name>
<dbReference type="PANTHER" id="PTHR30126:SF39">
    <property type="entry name" value="HTH-TYPE TRANSCRIPTIONAL REGULATOR CYSL"/>
    <property type="match status" value="1"/>
</dbReference>
<comment type="caution">
    <text evidence="5">The sequence shown here is derived from an EMBL/GenBank/DDBJ whole genome shotgun (WGS) entry which is preliminary data.</text>
</comment>
<keyword evidence="3" id="KW-0804">Transcription</keyword>
<dbReference type="InterPro" id="IPR005119">
    <property type="entry name" value="LysR_subst-bd"/>
</dbReference>
<comment type="similarity">
    <text evidence="1">Belongs to the LysR transcriptional regulatory family.</text>
</comment>
<evidence type="ECO:0000256" key="3">
    <source>
        <dbReference type="ARBA" id="ARBA00023163"/>
    </source>
</evidence>
<keyword evidence="6" id="KW-1185">Reference proteome</keyword>
<dbReference type="Proteomes" id="UP000298324">
    <property type="component" value="Unassembled WGS sequence"/>
</dbReference>
<sequence length="129" mass="14906">MISSHKHPYSQKEVISTKDLQKETLLWREKGSAARTLVEQFLNDKQFHFKNRMEVSDTETIKHMVIAGVGIAFVPKLAVRQELSLLLLRTVNDSKFLIPIHFTVISAKDQHTYPTVLAFSSFLRKWPLN</sequence>
<dbReference type="EMBL" id="QFGA01000001">
    <property type="protein sequence ID" value="TEB07195.1"/>
    <property type="molecule type" value="Genomic_DNA"/>
</dbReference>
<feature type="domain" description="LysR substrate-binding" evidence="4">
    <location>
        <begin position="2"/>
        <end position="125"/>
    </location>
</feature>
<evidence type="ECO:0000313" key="6">
    <source>
        <dbReference type="Proteomes" id="UP000298324"/>
    </source>
</evidence>
<organism evidence="5 6">
    <name type="scientific">Pelotomaculum schinkii</name>
    <dbReference type="NCBI Taxonomy" id="78350"/>
    <lineage>
        <taxon>Bacteria</taxon>
        <taxon>Bacillati</taxon>
        <taxon>Bacillota</taxon>
        <taxon>Clostridia</taxon>
        <taxon>Eubacteriales</taxon>
        <taxon>Desulfotomaculaceae</taxon>
        <taxon>Pelotomaculum</taxon>
    </lineage>
</organism>
<gene>
    <name evidence="5" type="primary">cmpR_1</name>
    <name evidence="5" type="ORF">Psch_00738</name>
</gene>
<dbReference type="SUPFAM" id="SSF53850">
    <property type="entry name" value="Periplasmic binding protein-like II"/>
    <property type="match status" value="1"/>
</dbReference>
<reference evidence="5 6" key="1">
    <citation type="journal article" date="2018" name="Environ. Microbiol.">
        <title>Novel energy conservation strategies and behaviour of Pelotomaculum schinkii driving syntrophic propionate catabolism.</title>
        <authorList>
            <person name="Hidalgo-Ahumada C.A.P."/>
            <person name="Nobu M.K."/>
            <person name="Narihiro T."/>
            <person name="Tamaki H."/>
            <person name="Liu W.T."/>
            <person name="Kamagata Y."/>
            <person name="Stams A.J.M."/>
            <person name="Imachi H."/>
            <person name="Sousa D.Z."/>
        </authorList>
    </citation>
    <scope>NUCLEOTIDE SEQUENCE [LARGE SCALE GENOMIC DNA]</scope>
    <source>
        <strain evidence="5 6">HH</strain>
    </source>
</reference>
<dbReference type="PANTHER" id="PTHR30126">
    <property type="entry name" value="HTH-TYPE TRANSCRIPTIONAL REGULATOR"/>
    <property type="match status" value="1"/>
</dbReference>
<dbReference type="GO" id="GO:0006355">
    <property type="term" value="P:regulation of DNA-templated transcription"/>
    <property type="evidence" value="ECO:0007669"/>
    <property type="project" value="TreeGrafter"/>
</dbReference>
<accession>A0A4Y7RDU5</accession>
<evidence type="ECO:0000256" key="1">
    <source>
        <dbReference type="ARBA" id="ARBA00009437"/>
    </source>
</evidence>
<dbReference type="GO" id="GO:0000976">
    <property type="term" value="F:transcription cis-regulatory region binding"/>
    <property type="evidence" value="ECO:0007669"/>
    <property type="project" value="TreeGrafter"/>
</dbReference>
<keyword evidence="2" id="KW-0805">Transcription regulation</keyword>
<dbReference type="Gene3D" id="3.40.190.10">
    <property type="entry name" value="Periplasmic binding protein-like II"/>
    <property type="match status" value="1"/>
</dbReference>
<dbReference type="Pfam" id="PF03466">
    <property type="entry name" value="LysR_substrate"/>
    <property type="match status" value="1"/>
</dbReference>